<keyword evidence="1" id="KW-0472">Membrane</keyword>
<feature type="non-terminal residue" evidence="2">
    <location>
        <position position="86"/>
    </location>
</feature>
<feature type="transmembrane region" description="Helical" evidence="1">
    <location>
        <begin position="40"/>
        <end position="61"/>
    </location>
</feature>
<evidence type="ECO:0000256" key="1">
    <source>
        <dbReference type="SAM" id="Phobius"/>
    </source>
</evidence>
<reference evidence="2" key="2">
    <citation type="journal article" date="2017" name="J. Med. Entomol.">
        <title>Transcriptome Analysis of the Triatoma infestans (Hemiptera: Reduviidae) Integument.</title>
        <authorList>
            <person name="Calderon-Fernandez G.M."/>
            <person name="Moriconi D.E."/>
            <person name="Dulbecco A.B."/>
            <person name="Juarez M.P."/>
        </authorList>
    </citation>
    <scope>NUCLEOTIDE SEQUENCE</scope>
    <source>
        <strain evidence="2">Int1</strain>
        <tissue evidence="2">Integument</tissue>
    </source>
</reference>
<organism evidence="2">
    <name type="scientific">Triatoma infestans</name>
    <name type="common">Assassin bug</name>
    <dbReference type="NCBI Taxonomy" id="30076"/>
    <lineage>
        <taxon>Eukaryota</taxon>
        <taxon>Metazoa</taxon>
        <taxon>Ecdysozoa</taxon>
        <taxon>Arthropoda</taxon>
        <taxon>Hexapoda</taxon>
        <taxon>Insecta</taxon>
        <taxon>Pterygota</taxon>
        <taxon>Neoptera</taxon>
        <taxon>Paraneoptera</taxon>
        <taxon>Hemiptera</taxon>
        <taxon>Heteroptera</taxon>
        <taxon>Panheteroptera</taxon>
        <taxon>Cimicomorpha</taxon>
        <taxon>Reduviidae</taxon>
        <taxon>Triatominae</taxon>
        <taxon>Triatoma</taxon>
    </lineage>
</organism>
<keyword evidence="1" id="KW-0812">Transmembrane</keyword>
<protein>
    <submittedName>
        <fullName evidence="2">Ctl-like protein 2 isoform x3</fullName>
    </submittedName>
</protein>
<reference evidence="2" key="1">
    <citation type="submission" date="2016-04" db="EMBL/GenBank/DDBJ databases">
        <authorList>
            <person name="Calderon-Fernandez G.M.Sr."/>
        </authorList>
    </citation>
    <scope>NUCLEOTIDE SEQUENCE</scope>
    <source>
        <strain evidence="2">Int1</strain>
        <tissue evidence="2">Integument</tissue>
    </source>
</reference>
<evidence type="ECO:0000313" key="2">
    <source>
        <dbReference type="EMBL" id="JAR98219.1"/>
    </source>
</evidence>
<name>A0A170WUS3_TRIIF</name>
<accession>A0A170WUS3</accession>
<sequence>MLHGPHMADENEENSKLYGAPLKYDSEFKGPRKRRSCTDIIFLLLFLVFLVAWAAVAFYAFKNGKPSMLFNPVDSQGRRCGQDSEV</sequence>
<dbReference type="AlphaFoldDB" id="A0A170WUS3"/>
<proteinExistence type="predicted"/>
<keyword evidence="1" id="KW-1133">Transmembrane helix</keyword>
<dbReference type="EMBL" id="GEMB01005088">
    <property type="protein sequence ID" value="JAR98219.1"/>
    <property type="molecule type" value="Transcribed_RNA"/>
</dbReference>